<gene>
    <name evidence="2" type="ORF">TGAM01_v202355</name>
</gene>
<dbReference type="PRINTS" id="PR00111">
    <property type="entry name" value="ABHYDROLASE"/>
</dbReference>
<comment type="caution">
    <text evidence="2">The sequence shown here is derived from an EMBL/GenBank/DDBJ whole genome shotgun (WGS) entry which is preliminary data.</text>
</comment>
<dbReference type="Pfam" id="PF00561">
    <property type="entry name" value="Abhydrolase_1"/>
    <property type="match status" value="1"/>
</dbReference>
<dbReference type="InterPro" id="IPR000073">
    <property type="entry name" value="AB_hydrolase_1"/>
</dbReference>
<dbReference type="EMBL" id="JPDN02000006">
    <property type="protein sequence ID" value="PON28508.1"/>
    <property type="molecule type" value="Genomic_DNA"/>
</dbReference>
<dbReference type="Gene3D" id="3.40.50.1820">
    <property type="entry name" value="alpha/beta hydrolase"/>
    <property type="match status" value="1"/>
</dbReference>
<dbReference type="PANTHER" id="PTHR43798">
    <property type="entry name" value="MONOACYLGLYCEROL LIPASE"/>
    <property type="match status" value="1"/>
</dbReference>
<name>A0A2P4ZW64_9HYPO</name>
<dbReference type="AlphaFoldDB" id="A0A2P4ZW64"/>
<sequence length="282" mass="32218">MEENVFETKIGSKLHYYKRGSGPIMIVTPPAWGLSSLYLQEGLAPLEQTFTLIHLELRANGKSTRPAASEMTCWHLADDIEYLRQELHLKTIPFLLGHSGGGTIALWYAIRYPDKVDRLVLLNHRLEGFDDSESLKNSIIEKKKDPKMHAPLKAWTSSWDDLSDEKFASIIRSFLPVYFWNPDAAVQSKEFNSLQTVSLWNYRLLHGSDQKDQHQEQELDKVSAKTFMIFCQADPVCTPTQGIATQKGIAGSKLVIYEHCGHFPWIEKGEETFRDIIEFCTL</sequence>
<feature type="domain" description="AB hydrolase-1" evidence="1">
    <location>
        <begin position="33"/>
        <end position="268"/>
    </location>
</feature>
<dbReference type="RefSeq" id="XP_018661938.2">
    <property type="nucleotide sequence ID" value="XM_018804947.2"/>
</dbReference>
<evidence type="ECO:0000313" key="3">
    <source>
        <dbReference type="Proteomes" id="UP000054821"/>
    </source>
</evidence>
<dbReference type="SUPFAM" id="SSF53474">
    <property type="entry name" value="alpha/beta-Hydrolases"/>
    <property type="match status" value="1"/>
</dbReference>
<dbReference type="Proteomes" id="UP000054821">
    <property type="component" value="Unassembled WGS sequence"/>
</dbReference>
<evidence type="ECO:0000313" key="2">
    <source>
        <dbReference type="EMBL" id="PON28508.1"/>
    </source>
</evidence>
<dbReference type="GO" id="GO:0016020">
    <property type="term" value="C:membrane"/>
    <property type="evidence" value="ECO:0007669"/>
    <property type="project" value="TreeGrafter"/>
</dbReference>
<reference evidence="2 3" key="1">
    <citation type="journal article" date="2016" name="Genome Announc.">
        <title>Draft Whole-Genome Sequence of Trichoderma gamsii T6085, a Promising Biocontrol Agent of Fusarium Head Blight on Wheat.</title>
        <authorList>
            <person name="Baroncelli R."/>
            <person name="Zapparata A."/>
            <person name="Piaggeschi G."/>
            <person name="Sarrocco S."/>
            <person name="Vannacci G."/>
        </authorList>
    </citation>
    <scope>NUCLEOTIDE SEQUENCE [LARGE SCALE GENOMIC DNA]</scope>
    <source>
        <strain evidence="2 3">T6085</strain>
    </source>
</reference>
<dbReference type="PANTHER" id="PTHR43798:SF33">
    <property type="entry name" value="HYDROLASE, PUTATIVE (AFU_ORTHOLOGUE AFUA_2G14860)-RELATED"/>
    <property type="match status" value="1"/>
</dbReference>
<dbReference type="InterPro" id="IPR029058">
    <property type="entry name" value="AB_hydrolase_fold"/>
</dbReference>
<proteinExistence type="predicted"/>
<dbReference type="STRING" id="398673.A0A2P4ZW64"/>
<dbReference type="GeneID" id="29985030"/>
<evidence type="ECO:0000259" key="1">
    <source>
        <dbReference type="Pfam" id="PF00561"/>
    </source>
</evidence>
<organism evidence="2 3">
    <name type="scientific">Trichoderma gamsii</name>
    <dbReference type="NCBI Taxonomy" id="398673"/>
    <lineage>
        <taxon>Eukaryota</taxon>
        <taxon>Fungi</taxon>
        <taxon>Dikarya</taxon>
        <taxon>Ascomycota</taxon>
        <taxon>Pezizomycotina</taxon>
        <taxon>Sordariomycetes</taxon>
        <taxon>Hypocreomycetidae</taxon>
        <taxon>Hypocreales</taxon>
        <taxon>Hypocreaceae</taxon>
        <taxon>Trichoderma</taxon>
    </lineage>
</organism>
<accession>A0A2P4ZW64</accession>
<keyword evidence="3" id="KW-1185">Reference proteome</keyword>
<dbReference type="InterPro" id="IPR050266">
    <property type="entry name" value="AB_hydrolase_sf"/>
</dbReference>
<protein>
    <recommendedName>
        <fullName evidence="1">AB hydrolase-1 domain-containing protein</fullName>
    </recommendedName>
</protein>